<sequence>MSATTTIVTGGTEPRDVQPVRRGFDWGQPFVYLVALVIAAIAVGPVLYVFMGGLRTTADLNANPAGFPDPWTLQNWAEVLGAPRFWGNVFASTVLAVATTIGVVVAGLMAAFVLARYDFRGRQGLYTLFAAGLMFPLTVAALPLTLLLRTLGLHGTYLGVIIPGIAFALPTTIIILVPFLRAIPAELEEAAMIDGATRIGFFWRIMLPLSKPGLITVGILAFVASWNGYLLPLLVISTGSLPQELWPLPLGVTQFSSQYSQNTGAILAYTSLAMIPALAFFLLAEKRIVGGLTGAVKG</sequence>
<keyword evidence="6 7" id="KW-0472">Membrane</keyword>
<dbReference type="Pfam" id="PF00528">
    <property type="entry name" value="BPD_transp_1"/>
    <property type="match status" value="1"/>
</dbReference>
<evidence type="ECO:0000256" key="1">
    <source>
        <dbReference type="ARBA" id="ARBA00004651"/>
    </source>
</evidence>
<keyword evidence="4 7" id="KW-0812">Transmembrane</keyword>
<comment type="subcellular location">
    <subcellularLocation>
        <location evidence="1 7">Cell membrane</location>
        <topology evidence="1 7">Multi-pass membrane protein</topology>
    </subcellularLocation>
</comment>
<gene>
    <name evidence="9" type="ORF">HF576_11600</name>
</gene>
<accession>A0ABX1KEE6</accession>
<comment type="similarity">
    <text evidence="7">Belongs to the binding-protein-dependent transport system permease family.</text>
</comment>
<evidence type="ECO:0000313" key="10">
    <source>
        <dbReference type="Proteomes" id="UP001429745"/>
    </source>
</evidence>
<evidence type="ECO:0000256" key="3">
    <source>
        <dbReference type="ARBA" id="ARBA00022475"/>
    </source>
</evidence>
<keyword evidence="3" id="KW-1003">Cell membrane</keyword>
<dbReference type="RefSeq" id="WP_168912979.1">
    <property type="nucleotide sequence ID" value="NZ_JABACI010000003.1"/>
</dbReference>
<evidence type="ECO:0000256" key="6">
    <source>
        <dbReference type="ARBA" id="ARBA00023136"/>
    </source>
</evidence>
<dbReference type="InterPro" id="IPR035906">
    <property type="entry name" value="MetI-like_sf"/>
</dbReference>
<dbReference type="Proteomes" id="UP001429745">
    <property type="component" value="Unassembled WGS sequence"/>
</dbReference>
<name>A0ABX1KEE6_9MICO</name>
<dbReference type="PANTHER" id="PTHR43744">
    <property type="entry name" value="ABC TRANSPORTER PERMEASE PROTEIN MG189-RELATED-RELATED"/>
    <property type="match status" value="1"/>
</dbReference>
<proteinExistence type="inferred from homology"/>
<evidence type="ECO:0000259" key="8">
    <source>
        <dbReference type="PROSITE" id="PS50928"/>
    </source>
</evidence>
<dbReference type="InterPro" id="IPR000515">
    <property type="entry name" value="MetI-like"/>
</dbReference>
<feature type="transmembrane region" description="Helical" evidence="7">
    <location>
        <begin position="266"/>
        <end position="284"/>
    </location>
</feature>
<reference evidence="9 10" key="1">
    <citation type="submission" date="2020-04" db="EMBL/GenBank/DDBJ databases">
        <title>CFH 90308 Microbacterium sp.</title>
        <authorList>
            <person name="Nie G."/>
            <person name="Ming H."/>
            <person name="Xia T."/>
        </authorList>
    </citation>
    <scope>NUCLEOTIDE SEQUENCE [LARGE SCALE GENOMIC DNA]</scope>
    <source>
        <strain evidence="9 10">CFH 90308</strain>
    </source>
</reference>
<evidence type="ECO:0000256" key="2">
    <source>
        <dbReference type="ARBA" id="ARBA00022448"/>
    </source>
</evidence>
<evidence type="ECO:0000256" key="4">
    <source>
        <dbReference type="ARBA" id="ARBA00022692"/>
    </source>
</evidence>
<evidence type="ECO:0000256" key="7">
    <source>
        <dbReference type="RuleBase" id="RU363032"/>
    </source>
</evidence>
<evidence type="ECO:0000313" key="9">
    <source>
        <dbReference type="EMBL" id="NLP84495.1"/>
    </source>
</evidence>
<dbReference type="EMBL" id="JABACI010000003">
    <property type="protein sequence ID" value="NLP84495.1"/>
    <property type="molecule type" value="Genomic_DNA"/>
</dbReference>
<feature type="transmembrane region" description="Helical" evidence="7">
    <location>
        <begin position="30"/>
        <end position="51"/>
    </location>
</feature>
<dbReference type="SUPFAM" id="SSF161098">
    <property type="entry name" value="MetI-like"/>
    <property type="match status" value="1"/>
</dbReference>
<keyword evidence="2 7" id="KW-0813">Transport</keyword>
<organism evidence="9 10">
    <name type="scientific">Microbacterium salsuginis</name>
    <dbReference type="NCBI Taxonomy" id="2722803"/>
    <lineage>
        <taxon>Bacteria</taxon>
        <taxon>Bacillati</taxon>
        <taxon>Actinomycetota</taxon>
        <taxon>Actinomycetes</taxon>
        <taxon>Micrococcales</taxon>
        <taxon>Microbacteriaceae</taxon>
        <taxon>Microbacterium</taxon>
    </lineage>
</organism>
<keyword evidence="10" id="KW-1185">Reference proteome</keyword>
<feature type="domain" description="ABC transmembrane type-1" evidence="8">
    <location>
        <begin position="89"/>
        <end position="284"/>
    </location>
</feature>
<dbReference type="PANTHER" id="PTHR43744:SF12">
    <property type="entry name" value="ABC TRANSPORTER PERMEASE PROTEIN MG189-RELATED"/>
    <property type="match status" value="1"/>
</dbReference>
<feature type="transmembrane region" description="Helical" evidence="7">
    <location>
        <begin position="160"/>
        <end position="180"/>
    </location>
</feature>
<dbReference type="PROSITE" id="PS50928">
    <property type="entry name" value="ABC_TM1"/>
    <property type="match status" value="1"/>
</dbReference>
<dbReference type="Gene3D" id="1.10.3720.10">
    <property type="entry name" value="MetI-like"/>
    <property type="match status" value="1"/>
</dbReference>
<comment type="caution">
    <text evidence="9">The sequence shown here is derived from an EMBL/GenBank/DDBJ whole genome shotgun (WGS) entry which is preliminary data.</text>
</comment>
<dbReference type="CDD" id="cd06261">
    <property type="entry name" value="TM_PBP2"/>
    <property type="match status" value="1"/>
</dbReference>
<feature type="transmembrane region" description="Helical" evidence="7">
    <location>
        <begin position="126"/>
        <end position="148"/>
    </location>
</feature>
<feature type="transmembrane region" description="Helical" evidence="7">
    <location>
        <begin position="89"/>
        <end position="114"/>
    </location>
</feature>
<evidence type="ECO:0000256" key="5">
    <source>
        <dbReference type="ARBA" id="ARBA00022989"/>
    </source>
</evidence>
<protein>
    <submittedName>
        <fullName evidence="9">Carbohydrate ABC transporter permease</fullName>
    </submittedName>
</protein>
<keyword evidence="5 7" id="KW-1133">Transmembrane helix</keyword>
<feature type="transmembrane region" description="Helical" evidence="7">
    <location>
        <begin position="201"/>
        <end position="224"/>
    </location>
</feature>